<organism evidence="7 8">
    <name type="scientific">Cacatuid alphaherpesvirus 2</name>
    <dbReference type="NCBI Taxonomy" id="2604840"/>
    <lineage>
        <taxon>Viruses</taxon>
        <taxon>Duplodnaviria</taxon>
        <taxon>Heunggongvirae</taxon>
        <taxon>Peploviricota</taxon>
        <taxon>Herviviricetes</taxon>
        <taxon>Herpesvirales</taxon>
        <taxon>Orthoherpesviridae</taxon>
        <taxon>Alphaherpesvirinae</taxon>
        <taxon>Iltovirus</taxon>
        <taxon>Iltovirus cacatuidalpha2</taxon>
    </lineage>
</organism>
<evidence type="ECO:0000256" key="6">
    <source>
        <dbReference type="SAM" id="MobiDB-lite"/>
    </source>
</evidence>
<dbReference type="KEGG" id="vg:80540321"/>
<evidence type="ECO:0000256" key="5">
    <source>
        <dbReference type="SAM" id="Coils"/>
    </source>
</evidence>
<feature type="coiled-coil region" evidence="5">
    <location>
        <begin position="461"/>
        <end position="488"/>
    </location>
</feature>
<dbReference type="GO" id="GO:0051276">
    <property type="term" value="P:chromosome organization"/>
    <property type="evidence" value="ECO:0007669"/>
    <property type="project" value="InterPro"/>
</dbReference>
<dbReference type="InterPro" id="IPR002660">
    <property type="entry name" value="Herpes_Portal"/>
</dbReference>
<dbReference type="RefSeq" id="YP_010801610.1">
    <property type="nucleotide sequence ID" value="NC_076966.1"/>
</dbReference>
<sequence length="769" mass="86004">MGEEVFSFAFTPRNETRGRNKIASKVAVALEIIGSSITDNEEGDWMLLHPTHRTMGFKEVLLGASAYSPGHGIYNAVKNTATVFRQIQAAVLRNILDGVLYEDLANDWKSHIRGRGLTPSELATRYWSDQSDAIRVAESASETWSFLLRNLLLDFVRGVAEYCVDGLGGVVGTASYARYVDWLTCLGIVPVFRNKEFEETDGKSSSRDAEELLDVFGWDPSVQNRLRLAPAITQRGEDMLRYLARCFRAARVMDYDRTILVMNSVTREVRAFDINGNKRGVCIVLWEPLLTDRGVVFDSPMQRLHGAVLRTQAVREHAKLCQLANTAPMSVLLARREDNSASGADNISKMVDKALGEGAEEAGQSAAARLIKFIIDIQNMRKVGDVAEVVDAYLRENGTQTLDNTLFLDPSRAGFGGSSKGGTGFLKPPQSTKPKDGVGEVMRDAVNTSVGKVVNNLFKAVSDLKSANADLSQKNSQISKELNESKRRMEAIAKASAGSDNCQYDAVDAWRALGEKDTSWELGDTLRALHQLPERVIRGEVDISGDMTGNQYVANSFFSRYIPPYLEEETRLSALWEQELLRTFKMHRVTNNQGEEISISYSNSSITLIIGPFFQRVLRATRLGFLVADDEAYKSEAELCDLLFKKSRVDAYLKDFRTTYLADVRSACAARKTINERLEFPIKDGIQRQTENISRNPAENEIPRFGSFRDDASTNYEYLSGPGSEVYGKMGSRDQRRHLPQTEKRVFFPNKNPGYNNGIGRKRHLPYMR</sequence>
<dbReference type="GO" id="GO:0044423">
    <property type="term" value="C:virion component"/>
    <property type="evidence" value="ECO:0007669"/>
    <property type="project" value="UniProtKB-KW"/>
</dbReference>
<evidence type="ECO:0000256" key="3">
    <source>
        <dbReference type="ARBA" id="ARBA00022844"/>
    </source>
</evidence>
<keyword evidence="4" id="KW-0231">Viral genome packaging</keyword>
<name>A0A5B9R4N6_9ALPH</name>
<keyword evidence="2" id="KW-1188">Viral release from host cell</keyword>
<protein>
    <submittedName>
        <fullName evidence="7">Portal protein</fullName>
    </submittedName>
</protein>
<keyword evidence="1" id="KW-1048">Host nucleus</keyword>
<keyword evidence="8" id="KW-1185">Reference proteome</keyword>
<feature type="region of interest" description="Disordered" evidence="6">
    <location>
        <begin position="418"/>
        <end position="438"/>
    </location>
</feature>
<dbReference type="Pfam" id="PF01763">
    <property type="entry name" value="Herpes_UL6"/>
    <property type="match status" value="1"/>
</dbReference>
<evidence type="ECO:0000256" key="4">
    <source>
        <dbReference type="ARBA" id="ARBA00023219"/>
    </source>
</evidence>
<evidence type="ECO:0000313" key="8">
    <source>
        <dbReference type="Proteomes" id="UP001144437"/>
    </source>
</evidence>
<reference evidence="7" key="1">
    <citation type="journal article" date="2019" name="Vet. Microbiol.">
        <title>Disease surveillance in wild Victorian cacatuids reveals co-infection with multiple agents and detection of novel avian viruses.</title>
        <authorList>
            <person name="Sutherland M."/>
            <person name="Sarker S."/>
            <person name="Vaz P.K."/>
            <person name="Legione A.R."/>
            <person name="Devlin J.M."/>
            <person name="Macwhirter P.L."/>
            <person name="Whiteley P.L."/>
            <person name="Raidal S.R."/>
        </authorList>
    </citation>
    <scope>NUCLEOTIDE SEQUENCE</scope>
    <source>
        <strain evidence="7">97-0001</strain>
    </source>
</reference>
<dbReference type="HAMAP" id="MF_04012">
    <property type="entry name" value="HSV_PORTL"/>
    <property type="match status" value="1"/>
</dbReference>
<feature type="region of interest" description="Disordered" evidence="6">
    <location>
        <begin position="746"/>
        <end position="769"/>
    </location>
</feature>
<keyword evidence="3" id="KW-0946">Virion</keyword>
<dbReference type="Proteomes" id="UP001144437">
    <property type="component" value="Segment"/>
</dbReference>
<dbReference type="GeneID" id="80540321"/>
<accession>A0A5B9R4N6</accession>
<keyword evidence="5" id="KW-0175">Coiled coil</keyword>
<feature type="compositionally biased region" description="Basic residues" evidence="6">
    <location>
        <begin position="760"/>
        <end position="769"/>
    </location>
</feature>
<evidence type="ECO:0000256" key="1">
    <source>
        <dbReference type="ARBA" id="ARBA00022562"/>
    </source>
</evidence>
<evidence type="ECO:0000313" key="7">
    <source>
        <dbReference type="EMBL" id="QEG54050.1"/>
    </source>
</evidence>
<dbReference type="EMBL" id="MK360902">
    <property type="protein sequence ID" value="QEG54050.1"/>
    <property type="molecule type" value="Genomic_DNA"/>
</dbReference>
<proteinExistence type="inferred from homology"/>
<evidence type="ECO:0000256" key="2">
    <source>
        <dbReference type="ARBA" id="ARBA00022612"/>
    </source>
</evidence>